<organism evidence="1 2">
    <name type="scientific">Candidatus Sungbacteria bacterium RIFCSPHIGHO2_02_FULL_49_12</name>
    <dbReference type="NCBI Taxonomy" id="1802271"/>
    <lineage>
        <taxon>Bacteria</taxon>
        <taxon>Candidatus Sungiibacteriota</taxon>
    </lineage>
</organism>
<gene>
    <name evidence="1" type="ORF">A3C11_00680</name>
</gene>
<reference evidence="1 2" key="1">
    <citation type="journal article" date="2016" name="Nat. Commun.">
        <title>Thousands of microbial genomes shed light on interconnected biogeochemical processes in an aquifer system.</title>
        <authorList>
            <person name="Anantharaman K."/>
            <person name="Brown C.T."/>
            <person name="Hug L.A."/>
            <person name="Sharon I."/>
            <person name="Castelle C.J."/>
            <person name="Probst A.J."/>
            <person name="Thomas B.C."/>
            <person name="Singh A."/>
            <person name="Wilkins M.J."/>
            <person name="Karaoz U."/>
            <person name="Brodie E.L."/>
            <person name="Williams K.H."/>
            <person name="Hubbard S.S."/>
            <person name="Banfield J.F."/>
        </authorList>
    </citation>
    <scope>NUCLEOTIDE SEQUENCE [LARGE SCALE GENOMIC DNA]</scope>
</reference>
<sequence length="82" mass="9505">METDPKTENLEVREELLRMAEALGPVVSTYREFERNKEEFARNMDPEAFKALKDAFESEPIVRINKALDVAEKSSWNSQEAK</sequence>
<protein>
    <submittedName>
        <fullName evidence="1">Uncharacterized protein</fullName>
    </submittedName>
</protein>
<accession>A0A1G2KLG0</accession>
<dbReference type="AlphaFoldDB" id="A0A1G2KLG0"/>
<evidence type="ECO:0000313" key="2">
    <source>
        <dbReference type="Proteomes" id="UP000177362"/>
    </source>
</evidence>
<proteinExistence type="predicted"/>
<dbReference type="Proteomes" id="UP000177362">
    <property type="component" value="Unassembled WGS sequence"/>
</dbReference>
<evidence type="ECO:0000313" key="1">
    <source>
        <dbReference type="EMBL" id="OHA00270.1"/>
    </source>
</evidence>
<dbReference type="EMBL" id="MHQJ01000053">
    <property type="protein sequence ID" value="OHA00270.1"/>
    <property type="molecule type" value="Genomic_DNA"/>
</dbReference>
<comment type="caution">
    <text evidence="1">The sequence shown here is derived from an EMBL/GenBank/DDBJ whole genome shotgun (WGS) entry which is preliminary data.</text>
</comment>
<name>A0A1G2KLG0_9BACT</name>